<name>A0A7S2WPD8_9STRA</name>
<dbReference type="EMBL" id="HBHK01021341">
    <property type="protein sequence ID" value="CAD9698506.1"/>
    <property type="molecule type" value="Transcribed_RNA"/>
</dbReference>
<gene>
    <name evidence="2" type="ORF">QSP1433_LOCUS13597</name>
    <name evidence="3" type="ORF">QSP1433_LOCUS13600</name>
</gene>
<dbReference type="PROSITE" id="PS00972">
    <property type="entry name" value="USP_1"/>
    <property type="match status" value="1"/>
</dbReference>
<protein>
    <recommendedName>
        <fullName evidence="1">USP domain-containing protein</fullName>
    </recommendedName>
</protein>
<evidence type="ECO:0000313" key="2">
    <source>
        <dbReference type="EMBL" id="CAD9698506.1"/>
    </source>
</evidence>
<dbReference type="InterPro" id="IPR028889">
    <property type="entry name" value="USP"/>
</dbReference>
<organism evidence="3">
    <name type="scientific">Mucochytrium quahogii</name>
    <dbReference type="NCBI Taxonomy" id="96639"/>
    <lineage>
        <taxon>Eukaryota</taxon>
        <taxon>Sar</taxon>
        <taxon>Stramenopiles</taxon>
        <taxon>Bigyra</taxon>
        <taxon>Labyrinthulomycetes</taxon>
        <taxon>Thraustochytrida</taxon>
        <taxon>Thraustochytriidae</taxon>
        <taxon>Mucochytrium</taxon>
    </lineage>
</organism>
<proteinExistence type="predicted"/>
<dbReference type="SUPFAM" id="SSF54001">
    <property type="entry name" value="Cysteine proteinases"/>
    <property type="match status" value="1"/>
</dbReference>
<dbReference type="AlphaFoldDB" id="A0A7S2WPD8"/>
<dbReference type="EMBL" id="HBHK01021344">
    <property type="protein sequence ID" value="CAD9698514.1"/>
    <property type="molecule type" value="Transcribed_RNA"/>
</dbReference>
<dbReference type="Gene3D" id="3.90.70.10">
    <property type="entry name" value="Cysteine proteinases"/>
    <property type="match status" value="1"/>
</dbReference>
<sequence length="1143" mass="128405">MFEGLFQDDDETDGDEAWVEPGLVGIDTPDVKRMHGELAGLENQGGTCYLNSLLQILYLLNGFKGEIYKVELVQADDKKRVLIEELQGLFARMDLSNRKTVSTVGLTEKAFNWTGSESATHHDVHELITKLLERINSELAGTNCQNTVKDIFVGHTKNAVYCGECGYSSGQSTPFISLFVPVSGFSSLEGALSGMFCGEPECLDDPYKCDGCEAITRKELKELLISSPPCLFINLNRFTFNFQTGRRVKVNTKFTFPLELDLGQYIENDGESWYELIGVICHAGSGYSGHYICYGRMDLLRPDMDSQAVHGDLDWNKVCGKTKVPTNNIQGVWYKFNDTSVHRVCNNEIVNTFSGRSCAYMLIYAQRLSLSSEEVDPAVPPFWKNKIETENELLVEQWEEYEQMQNQVKLKNYLPSGLVFNGVHLIDQAQHHDVIVVDSRKTTAEIAALLGGGDVFYLLNQDGPGYFPVQRFEVDSNACLNGILSQPSGGEYCVLLERKGGRFYELPINPKPTRLQMISFPGRQEQCVYVLGYETLDQVISRGFGIFPTIGNSKSYLCSKNGNSSYMLHRLTGSQKVEDVLPGDALIFRETIDGLAQAEVERRNRTLAFVVRLGLIDETVYIDPLEPTSLVELCFIKHGLERSVVLERNLVVYSPTIKTLIHDETPLEKVDPDCVLEILSRDAASLKMNIETTEKTADTLDLCCVVITGNLTDTLNLNSKVEGEVVRIEVFNPKLSITSLKSQVLSKCNSPDMEVANKRMRLTNWADEPQELIVEKQLGQPKLDGDAFCRRIYEYMLRIDQFETIIWGGMEQFAKWWDLYLPPSSIGFDDISVGERMHELRGSGTIIVEDGYTPVRGVLEIALYLWDESASCAQFVHYVELVEDEVCSSERLNVPLCKALLCKAFEQPDIQIHQLISHLRDSDYMVARNLTSPNGNPLGIQFPGHIIRPSALRAQKKKGLCYPVPVVLCKKLNDKGVPIWVARKGKSGDKSFELIEITVLPSVKDKGNLIVQVAKAFHLAAENCFLTKYNPKMLKWECLVDATTNGNGAVSKNRKQKKKNKLHGKLFSQGDLFAIVEHPAPGQELSKKSIEELFDSANLAQQRQVIVDKQTERDRCNIDAHRAKAYREVELSLGNTDFTTHFE</sequence>
<reference evidence="3" key="1">
    <citation type="submission" date="2021-01" db="EMBL/GenBank/DDBJ databases">
        <authorList>
            <person name="Corre E."/>
            <person name="Pelletier E."/>
            <person name="Niang G."/>
            <person name="Scheremetjew M."/>
            <person name="Finn R."/>
            <person name="Kale V."/>
            <person name="Holt S."/>
            <person name="Cochrane G."/>
            <person name="Meng A."/>
            <person name="Brown T."/>
            <person name="Cohen L."/>
        </authorList>
    </citation>
    <scope>NUCLEOTIDE SEQUENCE</scope>
    <source>
        <strain evidence="3">NY070348D</strain>
    </source>
</reference>
<dbReference type="InterPro" id="IPR038765">
    <property type="entry name" value="Papain-like_cys_pep_sf"/>
</dbReference>
<dbReference type="InterPro" id="IPR001394">
    <property type="entry name" value="Peptidase_C19_UCH"/>
</dbReference>
<dbReference type="GO" id="GO:0004843">
    <property type="term" value="F:cysteine-type deubiquitinase activity"/>
    <property type="evidence" value="ECO:0007669"/>
    <property type="project" value="InterPro"/>
</dbReference>
<dbReference type="Pfam" id="PF00443">
    <property type="entry name" value="UCH"/>
    <property type="match status" value="1"/>
</dbReference>
<accession>A0A7S2WPD8</accession>
<dbReference type="GO" id="GO:0005634">
    <property type="term" value="C:nucleus"/>
    <property type="evidence" value="ECO:0007669"/>
    <property type="project" value="TreeGrafter"/>
</dbReference>
<dbReference type="PROSITE" id="PS50235">
    <property type="entry name" value="USP_3"/>
    <property type="match status" value="1"/>
</dbReference>
<dbReference type="InterPro" id="IPR018200">
    <property type="entry name" value="USP_CS"/>
</dbReference>
<evidence type="ECO:0000259" key="1">
    <source>
        <dbReference type="PROSITE" id="PS50235"/>
    </source>
</evidence>
<dbReference type="PANTHER" id="PTHR24006">
    <property type="entry name" value="UBIQUITIN CARBOXYL-TERMINAL HYDROLASE"/>
    <property type="match status" value="1"/>
</dbReference>
<dbReference type="GO" id="GO:0016579">
    <property type="term" value="P:protein deubiquitination"/>
    <property type="evidence" value="ECO:0007669"/>
    <property type="project" value="InterPro"/>
</dbReference>
<dbReference type="GO" id="GO:0005829">
    <property type="term" value="C:cytosol"/>
    <property type="evidence" value="ECO:0007669"/>
    <property type="project" value="TreeGrafter"/>
</dbReference>
<dbReference type="InterPro" id="IPR050164">
    <property type="entry name" value="Peptidase_C19"/>
</dbReference>
<evidence type="ECO:0000313" key="3">
    <source>
        <dbReference type="EMBL" id="CAD9698514.1"/>
    </source>
</evidence>
<feature type="domain" description="USP" evidence="1">
    <location>
        <begin position="39"/>
        <end position="367"/>
    </location>
</feature>
<dbReference type="PROSITE" id="PS00973">
    <property type="entry name" value="USP_2"/>
    <property type="match status" value="1"/>
</dbReference>